<dbReference type="Proteomes" id="UP001063166">
    <property type="component" value="Unassembled WGS sequence"/>
</dbReference>
<keyword evidence="3" id="KW-1185">Reference proteome</keyword>
<organism evidence="2 3">
    <name type="scientific">Lyophyllum shimeji</name>
    <name type="common">Hon-shimeji</name>
    <name type="synonym">Tricholoma shimeji</name>
    <dbReference type="NCBI Taxonomy" id="47721"/>
    <lineage>
        <taxon>Eukaryota</taxon>
        <taxon>Fungi</taxon>
        <taxon>Dikarya</taxon>
        <taxon>Basidiomycota</taxon>
        <taxon>Agaricomycotina</taxon>
        <taxon>Agaricomycetes</taxon>
        <taxon>Agaricomycetidae</taxon>
        <taxon>Agaricales</taxon>
        <taxon>Tricholomatineae</taxon>
        <taxon>Lyophyllaceae</taxon>
        <taxon>Lyophyllum</taxon>
    </lineage>
</organism>
<evidence type="ECO:0000313" key="2">
    <source>
        <dbReference type="EMBL" id="GLB35648.1"/>
    </source>
</evidence>
<accession>A0A9P3UJF6</accession>
<feature type="region of interest" description="Disordered" evidence="1">
    <location>
        <begin position="46"/>
        <end position="78"/>
    </location>
</feature>
<feature type="compositionally biased region" description="Low complexity" evidence="1">
    <location>
        <begin position="60"/>
        <end position="78"/>
    </location>
</feature>
<comment type="caution">
    <text evidence="2">The sequence shown here is derived from an EMBL/GenBank/DDBJ whole genome shotgun (WGS) entry which is preliminary data.</text>
</comment>
<dbReference type="AlphaFoldDB" id="A0A9P3UJF6"/>
<proteinExistence type="predicted"/>
<protein>
    <submittedName>
        <fullName evidence="2">Uncharacterized protein</fullName>
    </submittedName>
</protein>
<dbReference type="EMBL" id="BRPK01000002">
    <property type="protein sequence ID" value="GLB35648.1"/>
    <property type="molecule type" value="Genomic_DNA"/>
</dbReference>
<evidence type="ECO:0000313" key="3">
    <source>
        <dbReference type="Proteomes" id="UP001063166"/>
    </source>
</evidence>
<reference evidence="2" key="1">
    <citation type="submission" date="2022-07" db="EMBL/GenBank/DDBJ databases">
        <title>The genome of Lyophyllum shimeji provides insight into the initial evolution of ectomycorrhizal fungal genome.</title>
        <authorList>
            <person name="Kobayashi Y."/>
            <person name="Shibata T."/>
            <person name="Hirakawa H."/>
            <person name="Shigenobu S."/>
            <person name="Nishiyama T."/>
            <person name="Yamada A."/>
            <person name="Hasebe M."/>
            <person name="Kawaguchi M."/>
        </authorList>
    </citation>
    <scope>NUCLEOTIDE SEQUENCE</scope>
    <source>
        <strain evidence="2">AT787</strain>
    </source>
</reference>
<gene>
    <name evidence="2" type="ORF">LshimejAT787_0212130</name>
</gene>
<sequence length="149" mass="15912">MSTEGETRKKVFLVDWELKSAARVDPSIKTTARPSKLHRALEQLQAKLREQQRSDPPSPSRTYSTSARRSSSSSAFSSSACSCLAILVADLSDAGGKAELFAALALSRRVSLAGCSCYGGNLGDGELGTSFCEMDLSERAGRGCERGEE</sequence>
<name>A0A9P3UJF6_LYOSH</name>
<evidence type="ECO:0000256" key="1">
    <source>
        <dbReference type="SAM" id="MobiDB-lite"/>
    </source>
</evidence>